<sequence>MTNRPDRPLRPSRRRTRCGRAALGAGLALAGTAYGMGTALGQPVPEPATAPADGGVRAYDVAGYDVRVTYDPEASRLEGDAEVAVRATADLARFDLDLALTARSVDIDGKPARSFSRSGDGGVTVVPEEAIEEGRTFTVRVRYDGDPGRSNPSWARGEDGGVITVLAPVGTWFPGNGDPDDTADFRLAATVPDGWTVVSGGRDRPVRRHGGRSTFDWRSTKPLPAKDALFGVGKWDVERTRLADGTPLTTVYAAGRKAEFEKYADQQREIMSFLSSEFGPYPNDTLVSYLLDSVSEEVPNLAVQGGVIFPNAENEAYFDATVVAHELTHQWYGSLVREKEQRNLCLSECFASYAQWMWPEFGAGEDLDAKYRQEIEEHRTDDGFWQQRLSEGRGVYDKGPVMLHALRRQIGEAAFAEVLREWPARYGGTAPEWAELEKLVQEVSGQNLKGFFDAWVRGDRAPADAYLRSRS</sequence>
<dbReference type="CDD" id="cd09603">
    <property type="entry name" value="M1_APN_like"/>
    <property type="match status" value="1"/>
</dbReference>
<dbReference type="EMBL" id="JAHSTP010000001">
    <property type="protein sequence ID" value="MBZ6149986.1"/>
    <property type="molecule type" value="Genomic_DNA"/>
</dbReference>
<evidence type="ECO:0000259" key="2">
    <source>
        <dbReference type="Pfam" id="PF01433"/>
    </source>
</evidence>
<name>A0ABS7VWB7_STROV</name>
<dbReference type="Gene3D" id="2.60.40.1730">
    <property type="entry name" value="tricorn interacting facor f3 domain"/>
    <property type="match status" value="1"/>
</dbReference>
<dbReference type="Gene3D" id="1.10.390.10">
    <property type="entry name" value="Neutral Protease Domain 2"/>
    <property type="match status" value="1"/>
</dbReference>
<dbReference type="InterPro" id="IPR050344">
    <property type="entry name" value="Peptidase_M1_aminopeptidases"/>
</dbReference>
<reference evidence="3 4" key="1">
    <citation type="submission" date="2021-06" db="EMBL/GenBank/DDBJ databases">
        <title>Ecological speciation of a Streptomyces species isolated from different habitats and geographic origins.</title>
        <authorList>
            <person name="Wang J."/>
        </authorList>
    </citation>
    <scope>NUCLEOTIDE SEQUENCE [LARGE SCALE GENOMIC DNA]</scope>
    <source>
        <strain evidence="3 4">FXJ8.012</strain>
    </source>
</reference>
<dbReference type="Proteomes" id="UP000758701">
    <property type="component" value="Unassembled WGS sequence"/>
</dbReference>
<dbReference type="InterPro" id="IPR014782">
    <property type="entry name" value="Peptidase_M1_dom"/>
</dbReference>
<gene>
    <name evidence="3" type="ORF">KVH32_02240</name>
</gene>
<dbReference type="InterPro" id="IPR042097">
    <property type="entry name" value="Aminopeptidase_N-like_N_sf"/>
</dbReference>
<dbReference type="RefSeq" id="WP_224309023.1">
    <property type="nucleotide sequence ID" value="NZ_JAHSST010000001.1"/>
</dbReference>
<feature type="signal peptide" evidence="1">
    <location>
        <begin position="1"/>
        <end position="30"/>
    </location>
</feature>
<dbReference type="SUPFAM" id="SSF63737">
    <property type="entry name" value="Leukotriene A4 hydrolase N-terminal domain"/>
    <property type="match status" value="1"/>
</dbReference>
<keyword evidence="1" id="KW-0732">Signal</keyword>
<proteinExistence type="predicted"/>
<dbReference type="PANTHER" id="PTHR11533">
    <property type="entry name" value="PROTEASE M1 ZINC METALLOPROTEASE"/>
    <property type="match status" value="1"/>
</dbReference>
<evidence type="ECO:0000313" key="3">
    <source>
        <dbReference type="EMBL" id="MBZ6149986.1"/>
    </source>
</evidence>
<keyword evidence="4" id="KW-1185">Reference proteome</keyword>
<dbReference type="PANTHER" id="PTHR11533:SF174">
    <property type="entry name" value="PUROMYCIN-SENSITIVE AMINOPEPTIDASE-RELATED"/>
    <property type="match status" value="1"/>
</dbReference>
<feature type="domain" description="Peptidase M1 membrane alanine aminopeptidase" evidence="2">
    <location>
        <begin position="320"/>
        <end position="455"/>
    </location>
</feature>
<dbReference type="InterPro" id="IPR027268">
    <property type="entry name" value="Peptidase_M4/M1_CTD_sf"/>
</dbReference>
<dbReference type="SUPFAM" id="SSF55486">
    <property type="entry name" value="Metalloproteases ('zincins'), catalytic domain"/>
    <property type="match status" value="1"/>
</dbReference>
<accession>A0ABS7VWB7</accession>
<dbReference type="Pfam" id="PF01433">
    <property type="entry name" value="Peptidase_M1"/>
    <property type="match status" value="1"/>
</dbReference>
<evidence type="ECO:0000256" key="1">
    <source>
        <dbReference type="SAM" id="SignalP"/>
    </source>
</evidence>
<evidence type="ECO:0000313" key="4">
    <source>
        <dbReference type="Proteomes" id="UP000758701"/>
    </source>
</evidence>
<organism evidence="3 4">
    <name type="scientific">Streptomyces olivaceus</name>
    <dbReference type="NCBI Taxonomy" id="47716"/>
    <lineage>
        <taxon>Bacteria</taxon>
        <taxon>Bacillati</taxon>
        <taxon>Actinomycetota</taxon>
        <taxon>Actinomycetes</taxon>
        <taxon>Kitasatosporales</taxon>
        <taxon>Streptomycetaceae</taxon>
        <taxon>Streptomyces</taxon>
    </lineage>
</organism>
<feature type="chain" id="PRO_5046661449" evidence="1">
    <location>
        <begin position="31"/>
        <end position="471"/>
    </location>
</feature>
<protein>
    <submittedName>
        <fullName evidence="3">M1 family metallopeptidase</fullName>
    </submittedName>
</protein>
<comment type="caution">
    <text evidence="3">The sequence shown here is derived from an EMBL/GenBank/DDBJ whole genome shotgun (WGS) entry which is preliminary data.</text>
</comment>